<sequence length="198" mass="23251">MSSFSLNTSIFEETHKEDTQLQTDLSSLQFQYLDQENINLSTLDNSEILEISENNLLENEIWTEEEILKFKILYQKTKNILEKQDDDNQNLEEKINLLQNNEFKKSFDKGCCDKTCLQTQCDYSVALLRHLNFNNLSKSFQDMYLLGKAICLNAFKIIYGLGEKRWKNLRDHFVENDINLRINSKTGKIGNRTISFEI</sequence>
<protein>
    <submittedName>
        <fullName evidence="1">22686_t:CDS:1</fullName>
    </submittedName>
</protein>
<evidence type="ECO:0000313" key="2">
    <source>
        <dbReference type="Proteomes" id="UP000789920"/>
    </source>
</evidence>
<keyword evidence="2" id="KW-1185">Reference proteome</keyword>
<dbReference type="Proteomes" id="UP000789920">
    <property type="component" value="Unassembled WGS sequence"/>
</dbReference>
<proteinExistence type="predicted"/>
<name>A0ACA9SCI6_9GLOM</name>
<feature type="non-terminal residue" evidence="1">
    <location>
        <position position="198"/>
    </location>
</feature>
<comment type="caution">
    <text evidence="1">The sequence shown here is derived from an EMBL/GenBank/DDBJ whole genome shotgun (WGS) entry which is preliminary data.</text>
</comment>
<accession>A0ACA9SCI6</accession>
<gene>
    <name evidence="1" type="ORF">RPERSI_LOCUS29055</name>
</gene>
<dbReference type="EMBL" id="CAJVQC010108092">
    <property type="protein sequence ID" value="CAG8834051.1"/>
    <property type="molecule type" value="Genomic_DNA"/>
</dbReference>
<evidence type="ECO:0000313" key="1">
    <source>
        <dbReference type="EMBL" id="CAG8834051.1"/>
    </source>
</evidence>
<organism evidence="1 2">
    <name type="scientific">Racocetra persica</name>
    <dbReference type="NCBI Taxonomy" id="160502"/>
    <lineage>
        <taxon>Eukaryota</taxon>
        <taxon>Fungi</taxon>
        <taxon>Fungi incertae sedis</taxon>
        <taxon>Mucoromycota</taxon>
        <taxon>Glomeromycotina</taxon>
        <taxon>Glomeromycetes</taxon>
        <taxon>Diversisporales</taxon>
        <taxon>Gigasporaceae</taxon>
        <taxon>Racocetra</taxon>
    </lineage>
</organism>
<reference evidence="1" key="1">
    <citation type="submission" date="2021-06" db="EMBL/GenBank/DDBJ databases">
        <authorList>
            <person name="Kallberg Y."/>
            <person name="Tangrot J."/>
            <person name="Rosling A."/>
        </authorList>
    </citation>
    <scope>NUCLEOTIDE SEQUENCE</scope>
    <source>
        <strain evidence="1">MA461A</strain>
    </source>
</reference>